<proteinExistence type="predicted"/>
<dbReference type="OrthoDB" id="6718656at2759"/>
<name>A0A397IV40_9GLOM</name>
<accession>A0A397IV40</accession>
<dbReference type="AlphaFoldDB" id="A0A397IV40"/>
<sequence length="63" mass="7431">MKKKHSSEYLTERGFGSVWRAERIDMPEEIFKLTANFQCRDKYGLPNLGITQDSMTKEYEIVL</sequence>
<comment type="caution">
    <text evidence="1">The sequence shown here is derived from an EMBL/GenBank/DDBJ whole genome shotgun (WGS) entry which is preliminary data.</text>
</comment>
<keyword evidence="2" id="KW-1185">Reference proteome</keyword>
<gene>
    <name evidence="1" type="ORF">Glove_140g19</name>
</gene>
<protein>
    <submittedName>
        <fullName evidence="1">Uncharacterized protein</fullName>
    </submittedName>
</protein>
<dbReference type="EMBL" id="PQFF01000131">
    <property type="protein sequence ID" value="RHZ79831.1"/>
    <property type="molecule type" value="Genomic_DNA"/>
</dbReference>
<evidence type="ECO:0000313" key="1">
    <source>
        <dbReference type="EMBL" id="RHZ79831.1"/>
    </source>
</evidence>
<reference evidence="1 2" key="1">
    <citation type="submission" date="2018-08" db="EMBL/GenBank/DDBJ databases">
        <title>Genome and evolution of the arbuscular mycorrhizal fungus Diversispora epigaea (formerly Glomus versiforme) and its bacterial endosymbionts.</title>
        <authorList>
            <person name="Sun X."/>
            <person name="Fei Z."/>
            <person name="Harrison M."/>
        </authorList>
    </citation>
    <scope>NUCLEOTIDE SEQUENCE [LARGE SCALE GENOMIC DNA]</scope>
    <source>
        <strain evidence="1 2">IT104</strain>
    </source>
</reference>
<dbReference type="Proteomes" id="UP000266861">
    <property type="component" value="Unassembled WGS sequence"/>
</dbReference>
<organism evidence="1 2">
    <name type="scientific">Diversispora epigaea</name>
    <dbReference type="NCBI Taxonomy" id="1348612"/>
    <lineage>
        <taxon>Eukaryota</taxon>
        <taxon>Fungi</taxon>
        <taxon>Fungi incertae sedis</taxon>
        <taxon>Mucoromycota</taxon>
        <taxon>Glomeromycotina</taxon>
        <taxon>Glomeromycetes</taxon>
        <taxon>Diversisporales</taxon>
        <taxon>Diversisporaceae</taxon>
        <taxon>Diversispora</taxon>
    </lineage>
</organism>
<evidence type="ECO:0000313" key="2">
    <source>
        <dbReference type="Proteomes" id="UP000266861"/>
    </source>
</evidence>